<feature type="domain" description="Uncharacterized protein TP-0789" evidence="2">
    <location>
        <begin position="83"/>
        <end position="266"/>
    </location>
</feature>
<sequence>MLKQKYFILKLIFILFVFLYFIHGFLYANELTGTQIMENVLQRENGDDASSNMRFDIIYRNGKKKVRNTKWLWIDLDGKNGIDEKFMFFFLSPPEIKDTAFLSWNYEKYDKDDDQWVYLPALRKTRRIASSSKHDSFFGTEFNYSDLNTRDLEEDTHTFLKTESFQNSECYIIENIPKDKKDVYSKIVAWVDPERWVALKVEFYNKKGEHLKTERIEWELVQEIWTATKMIMENHLNGNKTIVTINGFQYNDEFKEKLFHERTLKRGVR</sequence>
<proteinExistence type="predicted"/>
<accession>A0A286TZI9</accession>
<evidence type="ECO:0000313" key="4">
    <source>
        <dbReference type="Proteomes" id="UP000218542"/>
    </source>
</evidence>
<reference evidence="4" key="1">
    <citation type="journal article" date="2017" name="Environ. Microbiol. Rep.">
        <title>Genetic Diversity of Marine Anaerobic Ammonium-Oxidizing Bacteria as Revealed by Genomic and Proteomic Analyses of 'Candidatus Scalindua japonica'.</title>
        <authorList>
            <person name="Oshiki M."/>
            <person name="Mizuto K."/>
            <person name="Kimura Z."/>
            <person name="Kindaichi T."/>
            <person name="Satoh H."/>
            <person name="Okabe S."/>
        </authorList>
    </citation>
    <scope>NUCLEOTIDE SEQUENCE [LARGE SCALE GENOMIC DNA]</scope>
    <source>
        <strain evidence="4">husup-a2</strain>
    </source>
</reference>
<evidence type="ECO:0000256" key="1">
    <source>
        <dbReference type="SAM" id="Phobius"/>
    </source>
</evidence>
<keyword evidence="4" id="KW-1185">Reference proteome</keyword>
<dbReference type="AlphaFoldDB" id="A0A286TZI9"/>
<comment type="caution">
    <text evidence="3">The sequence shown here is derived from an EMBL/GenBank/DDBJ whole genome shotgun (WGS) entry which is preliminary data.</text>
</comment>
<dbReference type="CDD" id="cd16329">
    <property type="entry name" value="LolA_like"/>
    <property type="match status" value="1"/>
</dbReference>
<dbReference type="Proteomes" id="UP000218542">
    <property type="component" value="Unassembled WGS sequence"/>
</dbReference>
<gene>
    <name evidence="3" type="ORF">SCALIN_C21_0013</name>
</gene>
<name>A0A286TZI9_9BACT</name>
<dbReference type="RefSeq" id="WP_162532285.1">
    <property type="nucleotide sequence ID" value="NZ_BAOS01000021.1"/>
</dbReference>
<dbReference type="InterPro" id="IPR033399">
    <property type="entry name" value="TP_0789-like"/>
</dbReference>
<dbReference type="Gene3D" id="2.50.20.10">
    <property type="entry name" value="Lipoprotein localisation LolA/LolB/LppX"/>
    <property type="match status" value="1"/>
</dbReference>
<keyword evidence="1" id="KW-0812">Transmembrane</keyword>
<evidence type="ECO:0000259" key="2">
    <source>
        <dbReference type="Pfam" id="PF17131"/>
    </source>
</evidence>
<evidence type="ECO:0000313" key="3">
    <source>
        <dbReference type="EMBL" id="GAX61286.1"/>
    </source>
</evidence>
<feature type="transmembrane region" description="Helical" evidence="1">
    <location>
        <begin position="7"/>
        <end position="28"/>
    </location>
</feature>
<dbReference type="Pfam" id="PF17131">
    <property type="entry name" value="LolA_like"/>
    <property type="match status" value="1"/>
</dbReference>
<dbReference type="EMBL" id="BAOS01000021">
    <property type="protein sequence ID" value="GAX61286.1"/>
    <property type="molecule type" value="Genomic_DNA"/>
</dbReference>
<organism evidence="3 4">
    <name type="scientific">Candidatus Scalindua japonica</name>
    <dbReference type="NCBI Taxonomy" id="1284222"/>
    <lineage>
        <taxon>Bacteria</taxon>
        <taxon>Pseudomonadati</taxon>
        <taxon>Planctomycetota</taxon>
        <taxon>Candidatus Brocadiia</taxon>
        <taxon>Candidatus Brocadiales</taxon>
        <taxon>Candidatus Scalinduaceae</taxon>
        <taxon>Candidatus Scalindua</taxon>
    </lineage>
</organism>
<protein>
    <recommendedName>
        <fullName evidence="2">Uncharacterized protein TP-0789 domain-containing protein</fullName>
    </recommendedName>
</protein>
<keyword evidence="1" id="KW-0472">Membrane</keyword>
<keyword evidence="1" id="KW-1133">Transmembrane helix</keyword>